<feature type="transmembrane region" description="Helical" evidence="1">
    <location>
        <begin position="112"/>
        <end position="135"/>
    </location>
</feature>
<keyword evidence="1" id="KW-1133">Transmembrane helix</keyword>
<comment type="caution">
    <text evidence="2">The sequence shown here is derived from an EMBL/GenBank/DDBJ whole genome shotgun (WGS) entry which is preliminary data.</text>
</comment>
<dbReference type="PANTHER" id="PTHR42867:SF1">
    <property type="entry name" value="MEMBRANE PROTEIN-RELATED"/>
    <property type="match status" value="1"/>
</dbReference>
<dbReference type="AlphaFoldDB" id="A0A9D1EMN4"/>
<dbReference type="InterPro" id="IPR010787">
    <property type="entry name" value="DUF1385"/>
</dbReference>
<evidence type="ECO:0000313" key="2">
    <source>
        <dbReference type="EMBL" id="HIS24019.1"/>
    </source>
</evidence>
<accession>A0A9D1EMN4</accession>
<reference evidence="2" key="2">
    <citation type="journal article" date="2021" name="PeerJ">
        <title>Extensive microbial diversity within the chicken gut microbiome revealed by metagenomics and culture.</title>
        <authorList>
            <person name="Gilroy R."/>
            <person name="Ravi A."/>
            <person name="Getino M."/>
            <person name="Pursley I."/>
            <person name="Horton D.L."/>
            <person name="Alikhan N.F."/>
            <person name="Baker D."/>
            <person name="Gharbi K."/>
            <person name="Hall N."/>
            <person name="Watson M."/>
            <person name="Adriaenssens E.M."/>
            <person name="Foster-Nyarko E."/>
            <person name="Jarju S."/>
            <person name="Secka A."/>
            <person name="Antonio M."/>
            <person name="Oren A."/>
            <person name="Chaudhuri R.R."/>
            <person name="La Ragione R."/>
            <person name="Hildebrand F."/>
            <person name="Pallen M.J."/>
        </authorList>
    </citation>
    <scope>NUCLEOTIDE SEQUENCE</scope>
    <source>
        <strain evidence="2">CHK157-1446</strain>
    </source>
</reference>
<name>A0A9D1EMN4_9FIRM</name>
<evidence type="ECO:0000256" key="1">
    <source>
        <dbReference type="SAM" id="Phobius"/>
    </source>
</evidence>
<keyword evidence="1" id="KW-0812">Transmembrane</keyword>
<feature type="transmembrane region" description="Helical" evidence="1">
    <location>
        <begin position="247"/>
        <end position="268"/>
    </location>
</feature>
<proteinExistence type="predicted"/>
<dbReference type="Pfam" id="PF07136">
    <property type="entry name" value="DUF1385"/>
    <property type="match status" value="1"/>
</dbReference>
<dbReference type="PANTHER" id="PTHR42867">
    <property type="entry name" value="MEMBRANE PROTEIN-RELATED"/>
    <property type="match status" value="1"/>
</dbReference>
<gene>
    <name evidence="2" type="ORF">IAD01_01240</name>
</gene>
<sequence length="322" mass="36294">MSKKGNKKEPAKFKTRIGGQALIEGVMMKGSDTEAMAVRLPDGTIDLETWSLPAAKWYQKTPFIRGPVNFVTTLIDGYRCISKSADKSMQGVEEEEPSKFEKWLTDKLGDKLMAGLMVVAGVLGVALALLLFVYLPALATRGLAILIPGLDDIYILKNIIEGALKIGIFVFYIWLTSRLKDIRRTYEYHGAEHKTIACYEAGDELTVENVKKHIRFHPRCGTSFIFLVLFISIIVNTLFMLPWDVVWLRALLKLCVLPIVVSVAYEVIRINGRYDNVATRIISAPGLWIQRLTTREPDDSQIEVAIAAFMPCVHEDKEKDKW</sequence>
<organism evidence="2 3">
    <name type="scientific">Candidatus Faeciplasma gallinarum</name>
    <dbReference type="NCBI Taxonomy" id="2840799"/>
    <lineage>
        <taxon>Bacteria</taxon>
        <taxon>Bacillati</taxon>
        <taxon>Bacillota</taxon>
        <taxon>Clostridia</taxon>
        <taxon>Eubacteriales</taxon>
        <taxon>Oscillospiraceae</taxon>
        <taxon>Oscillospiraceae incertae sedis</taxon>
        <taxon>Candidatus Faeciplasma</taxon>
    </lineage>
</organism>
<feature type="transmembrane region" description="Helical" evidence="1">
    <location>
        <begin position="155"/>
        <end position="175"/>
    </location>
</feature>
<dbReference type="EMBL" id="DVIR01000011">
    <property type="protein sequence ID" value="HIS24019.1"/>
    <property type="molecule type" value="Genomic_DNA"/>
</dbReference>
<dbReference type="Proteomes" id="UP000823982">
    <property type="component" value="Unassembled WGS sequence"/>
</dbReference>
<keyword evidence="1" id="KW-0472">Membrane</keyword>
<evidence type="ECO:0000313" key="3">
    <source>
        <dbReference type="Proteomes" id="UP000823982"/>
    </source>
</evidence>
<protein>
    <submittedName>
        <fullName evidence="2">DUF1385 domain-containing protein</fullName>
    </submittedName>
</protein>
<feature type="transmembrane region" description="Helical" evidence="1">
    <location>
        <begin position="221"/>
        <end position="241"/>
    </location>
</feature>
<reference evidence="2" key="1">
    <citation type="submission" date="2020-10" db="EMBL/GenBank/DDBJ databases">
        <authorList>
            <person name="Gilroy R."/>
        </authorList>
    </citation>
    <scope>NUCLEOTIDE SEQUENCE</scope>
    <source>
        <strain evidence="2">CHK157-1446</strain>
    </source>
</reference>